<evidence type="ECO:0000313" key="1">
    <source>
        <dbReference type="EMBL" id="PIA43597.1"/>
    </source>
</evidence>
<reference evidence="1 2" key="1">
    <citation type="submission" date="2017-09" db="EMBL/GenBank/DDBJ databases">
        <title>WGS assembly of Aquilegia coerulea Goldsmith.</title>
        <authorList>
            <person name="Hodges S."/>
            <person name="Kramer E."/>
            <person name="Nordborg M."/>
            <person name="Tomkins J."/>
            <person name="Borevitz J."/>
            <person name="Derieg N."/>
            <person name="Yan J."/>
            <person name="Mihaltcheva S."/>
            <person name="Hayes R.D."/>
            <person name="Rokhsar D."/>
        </authorList>
    </citation>
    <scope>NUCLEOTIDE SEQUENCE [LARGE SCALE GENOMIC DNA]</scope>
    <source>
        <strain evidence="2">cv. Goldsmith</strain>
    </source>
</reference>
<accession>A0A2G5DK14</accession>
<keyword evidence="2" id="KW-1185">Reference proteome</keyword>
<dbReference type="EMBL" id="KZ305036">
    <property type="protein sequence ID" value="PIA43597.1"/>
    <property type="molecule type" value="Genomic_DNA"/>
</dbReference>
<evidence type="ECO:0000313" key="2">
    <source>
        <dbReference type="Proteomes" id="UP000230069"/>
    </source>
</evidence>
<name>A0A2G5DK14_AQUCA</name>
<dbReference type="Proteomes" id="UP000230069">
    <property type="component" value="Unassembled WGS sequence"/>
</dbReference>
<protein>
    <submittedName>
        <fullName evidence="1">Uncharacterized protein</fullName>
    </submittedName>
</protein>
<dbReference type="AlphaFoldDB" id="A0A2G5DK14"/>
<sequence>MALSYLIQLGLIIYSSISSPALRVLSEKEKLKERYLSYSNSPAPCSVLGFFKRGGGISEFTKYNCKELYWVEEQLFPSQHLIRLTYGLDLFLTL</sequence>
<dbReference type="InParanoid" id="A0A2G5DK14"/>
<gene>
    <name evidence="1" type="ORF">AQUCO_01900177v1</name>
</gene>
<proteinExistence type="predicted"/>
<organism evidence="1 2">
    <name type="scientific">Aquilegia coerulea</name>
    <name type="common">Rocky mountain columbine</name>
    <dbReference type="NCBI Taxonomy" id="218851"/>
    <lineage>
        <taxon>Eukaryota</taxon>
        <taxon>Viridiplantae</taxon>
        <taxon>Streptophyta</taxon>
        <taxon>Embryophyta</taxon>
        <taxon>Tracheophyta</taxon>
        <taxon>Spermatophyta</taxon>
        <taxon>Magnoliopsida</taxon>
        <taxon>Ranunculales</taxon>
        <taxon>Ranunculaceae</taxon>
        <taxon>Thalictroideae</taxon>
        <taxon>Aquilegia</taxon>
    </lineage>
</organism>